<proteinExistence type="predicted"/>
<keyword evidence="1" id="KW-0808">Transferase</keyword>
<feature type="transmembrane region" description="Helical" evidence="7">
    <location>
        <begin position="70"/>
        <end position="89"/>
    </location>
</feature>
<evidence type="ECO:0000313" key="9">
    <source>
        <dbReference type="Proteomes" id="UP001281761"/>
    </source>
</evidence>
<dbReference type="PANTHER" id="PTHR23063">
    <property type="entry name" value="PHOSPHOLIPID ACYLTRANSFERASE"/>
    <property type="match status" value="1"/>
</dbReference>
<protein>
    <recommendedName>
        <fullName evidence="10">Phospholipid/glycerol acyltransferase domain-containing protein</fullName>
    </recommendedName>
</protein>
<keyword evidence="4" id="KW-0443">Lipid metabolism</keyword>
<evidence type="ECO:0000256" key="5">
    <source>
        <dbReference type="ARBA" id="ARBA00023136"/>
    </source>
</evidence>
<comment type="caution">
    <text evidence="8">The sequence shown here is derived from an EMBL/GenBank/DDBJ whole genome shotgun (WGS) entry which is preliminary data.</text>
</comment>
<keyword evidence="9" id="KW-1185">Reference proteome</keyword>
<evidence type="ECO:0000256" key="4">
    <source>
        <dbReference type="ARBA" id="ARBA00023098"/>
    </source>
</evidence>
<accession>A0ABQ9XYQ0</accession>
<evidence type="ECO:0000256" key="2">
    <source>
        <dbReference type="ARBA" id="ARBA00022692"/>
    </source>
</evidence>
<keyword evidence="6" id="KW-0012">Acyltransferase</keyword>
<evidence type="ECO:0000256" key="1">
    <source>
        <dbReference type="ARBA" id="ARBA00022679"/>
    </source>
</evidence>
<evidence type="ECO:0000256" key="3">
    <source>
        <dbReference type="ARBA" id="ARBA00022989"/>
    </source>
</evidence>
<evidence type="ECO:0000256" key="6">
    <source>
        <dbReference type="ARBA" id="ARBA00023315"/>
    </source>
</evidence>
<gene>
    <name evidence="8" type="ORF">BLNAU_8468</name>
</gene>
<evidence type="ECO:0008006" key="10">
    <source>
        <dbReference type="Google" id="ProtNLM"/>
    </source>
</evidence>
<dbReference type="EMBL" id="JARBJD010000054">
    <property type="protein sequence ID" value="KAK2956628.1"/>
    <property type="molecule type" value="Genomic_DNA"/>
</dbReference>
<keyword evidence="5 7" id="KW-0472">Membrane</keyword>
<evidence type="ECO:0000313" key="8">
    <source>
        <dbReference type="EMBL" id="KAK2956628.1"/>
    </source>
</evidence>
<reference evidence="8 9" key="1">
    <citation type="journal article" date="2022" name="bioRxiv">
        <title>Genomics of Preaxostyla Flagellates Illuminates Evolutionary Transitions and the Path Towards Mitochondrial Loss.</title>
        <authorList>
            <person name="Novak L.V.F."/>
            <person name="Treitli S.C."/>
            <person name="Pyrih J."/>
            <person name="Halakuc P."/>
            <person name="Pipaliya S.V."/>
            <person name="Vacek V."/>
            <person name="Brzon O."/>
            <person name="Soukal P."/>
            <person name="Eme L."/>
            <person name="Dacks J.B."/>
            <person name="Karnkowska A."/>
            <person name="Elias M."/>
            <person name="Hampl V."/>
        </authorList>
    </citation>
    <scope>NUCLEOTIDE SEQUENCE [LARGE SCALE GENOMIC DNA]</scope>
    <source>
        <strain evidence="8">NAU3</strain>
        <tissue evidence="8">Gut</tissue>
    </source>
</reference>
<dbReference type="Proteomes" id="UP001281761">
    <property type="component" value="Unassembled WGS sequence"/>
</dbReference>
<dbReference type="PANTHER" id="PTHR23063:SF61">
    <property type="entry name" value="CHROMOSOME UNDETERMINED SCAFFOLD_7, WHOLE GENOME SHOTGUN SEQUENCE"/>
    <property type="match status" value="1"/>
</dbReference>
<keyword evidence="3 7" id="KW-1133">Transmembrane helix</keyword>
<organism evidence="8 9">
    <name type="scientific">Blattamonas nauphoetae</name>
    <dbReference type="NCBI Taxonomy" id="2049346"/>
    <lineage>
        <taxon>Eukaryota</taxon>
        <taxon>Metamonada</taxon>
        <taxon>Preaxostyla</taxon>
        <taxon>Oxymonadida</taxon>
        <taxon>Blattamonas</taxon>
    </lineage>
</organism>
<sequence>MEKFTKFSDPTTGINPFLPRSAGTKGSKIGQSALKIGPIGYIRFILKAPFVLITLLLWFILSLLFKITPLGGLIDVVFSKLLLFFFGFWKITSKKAANTRGSPPGYEQEKRGEYPKNDTLILSNHGSFIDTLYLISKYHPTFAFIANDYDVIPDNVTIQTKSGLSALFCDYRNKPLKVSDGITLQEKLHATTKKIAGPFVVYFEGTTTNGRSILQPIYSAFKGCQPSSVLALAFSYSDATECTFTTQTPFAFFISLLSQSGHQLTVAESVPFAKNSKETADVNFDLVLNHLRLMMCDAARAIPAEINIEMKKKMEAYLEEELKNKIKC</sequence>
<feature type="transmembrane region" description="Helical" evidence="7">
    <location>
        <begin position="44"/>
        <end position="64"/>
    </location>
</feature>
<evidence type="ECO:0000256" key="7">
    <source>
        <dbReference type="SAM" id="Phobius"/>
    </source>
</evidence>
<name>A0ABQ9XYQ0_9EUKA</name>
<dbReference type="SUPFAM" id="SSF69593">
    <property type="entry name" value="Glycerol-3-phosphate (1)-acyltransferase"/>
    <property type="match status" value="1"/>
</dbReference>
<keyword evidence="2 7" id="KW-0812">Transmembrane</keyword>